<sequence>MASLVTNDTGTSQPTGAFASAIGGNGEVSQLFTTLLVAQIKNQNPLEPTDPAEFVAQLTQLSQMETLQGLSSQTALNGALLESLQTLGLGGQVGSLVTVGTDEVQLGDTAVAGSFELGSPSTKTTLVLTASDGAERRIELGTKAAGKVDFSLDRGTLGLAAGTYGLRIEAADQAAPAASVIGTLGSVRLGSNGSVVVDVSNVGQTAPDAITAFHGRPATATP</sequence>
<dbReference type="RefSeq" id="WP_332290893.1">
    <property type="nucleotide sequence ID" value="NZ_JAZIBG010000036.1"/>
</dbReference>
<dbReference type="InterPro" id="IPR005648">
    <property type="entry name" value="FlgD"/>
</dbReference>
<evidence type="ECO:0000256" key="2">
    <source>
        <dbReference type="ARBA" id="ARBA00016013"/>
    </source>
</evidence>
<dbReference type="InterPro" id="IPR025965">
    <property type="entry name" value="FlgD/Vpr_Ig-like"/>
</dbReference>
<organism evidence="7 8">
    <name type="scientific">Aquincola agrisoli</name>
    <dbReference type="NCBI Taxonomy" id="3119538"/>
    <lineage>
        <taxon>Bacteria</taxon>
        <taxon>Pseudomonadati</taxon>
        <taxon>Pseudomonadota</taxon>
        <taxon>Betaproteobacteria</taxon>
        <taxon>Burkholderiales</taxon>
        <taxon>Sphaerotilaceae</taxon>
        <taxon>Aquincola</taxon>
    </lineage>
</organism>
<reference evidence="7 8" key="1">
    <citation type="submission" date="2024-02" db="EMBL/GenBank/DDBJ databases">
        <title>Genome sequence of Aquincola sp. MAHUQ-54.</title>
        <authorList>
            <person name="Huq M.A."/>
        </authorList>
    </citation>
    <scope>NUCLEOTIDE SEQUENCE [LARGE SCALE GENOMIC DNA]</scope>
    <source>
        <strain evidence="7 8">MAHUQ-54</strain>
    </source>
</reference>
<keyword evidence="8" id="KW-1185">Reference proteome</keyword>
<evidence type="ECO:0000313" key="7">
    <source>
        <dbReference type="EMBL" id="MEF7615602.1"/>
    </source>
</evidence>
<dbReference type="EMBL" id="JAZIBG010000036">
    <property type="protein sequence ID" value="MEF7615602.1"/>
    <property type="molecule type" value="Genomic_DNA"/>
</dbReference>
<keyword evidence="3 5" id="KW-1005">Bacterial flagellum biogenesis</keyword>
<dbReference type="Gene3D" id="2.30.30.910">
    <property type="match status" value="1"/>
</dbReference>
<comment type="function">
    <text evidence="4 5">Required for flagellar hook formation. May act as a scaffolding protein.</text>
</comment>
<dbReference type="Pfam" id="PF03963">
    <property type="entry name" value="FlgD"/>
    <property type="match status" value="1"/>
</dbReference>
<keyword evidence="7" id="KW-0966">Cell projection</keyword>
<evidence type="ECO:0000256" key="4">
    <source>
        <dbReference type="ARBA" id="ARBA00024746"/>
    </source>
</evidence>
<evidence type="ECO:0000256" key="5">
    <source>
        <dbReference type="RuleBase" id="RU362076"/>
    </source>
</evidence>
<comment type="similarity">
    <text evidence="1 5">Belongs to the FlgD family.</text>
</comment>
<evidence type="ECO:0000313" key="8">
    <source>
        <dbReference type="Proteomes" id="UP001336250"/>
    </source>
</evidence>
<name>A0AAW9QJP5_9BURK</name>
<accession>A0AAW9QJP5</accession>
<evidence type="ECO:0000259" key="6">
    <source>
        <dbReference type="Pfam" id="PF13860"/>
    </source>
</evidence>
<dbReference type="Pfam" id="PF13860">
    <property type="entry name" value="FlgD_ig"/>
    <property type="match status" value="1"/>
</dbReference>
<keyword evidence="7" id="KW-0282">Flagellum</keyword>
<evidence type="ECO:0000256" key="1">
    <source>
        <dbReference type="ARBA" id="ARBA00010577"/>
    </source>
</evidence>
<evidence type="ECO:0000256" key="3">
    <source>
        <dbReference type="ARBA" id="ARBA00022795"/>
    </source>
</evidence>
<gene>
    <name evidence="7" type="ORF">V4F39_16935</name>
</gene>
<keyword evidence="7" id="KW-0969">Cilium</keyword>
<dbReference type="AlphaFoldDB" id="A0AAW9QJP5"/>
<feature type="domain" description="FlgD/Vpr Ig-like" evidence="6">
    <location>
        <begin position="104"/>
        <end position="172"/>
    </location>
</feature>
<dbReference type="Gene3D" id="2.60.40.4070">
    <property type="match status" value="1"/>
</dbReference>
<dbReference type="Proteomes" id="UP001336250">
    <property type="component" value="Unassembled WGS sequence"/>
</dbReference>
<dbReference type="GO" id="GO:0044781">
    <property type="term" value="P:bacterial-type flagellum organization"/>
    <property type="evidence" value="ECO:0007669"/>
    <property type="project" value="UniProtKB-UniRule"/>
</dbReference>
<proteinExistence type="inferred from homology"/>
<comment type="caution">
    <text evidence="7">The sequence shown here is derived from an EMBL/GenBank/DDBJ whole genome shotgun (WGS) entry which is preliminary data.</text>
</comment>
<protein>
    <recommendedName>
        <fullName evidence="2 5">Basal-body rod modification protein FlgD</fullName>
    </recommendedName>
</protein>